<keyword evidence="3" id="KW-0223">Dioxygenase</keyword>
<evidence type="ECO:0000313" key="3">
    <source>
        <dbReference type="EMBL" id="VFK30968.1"/>
    </source>
</evidence>
<dbReference type="GO" id="GO:0005506">
    <property type="term" value="F:iron ion binding"/>
    <property type="evidence" value="ECO:0007669"/>
    <property type="project" value="UniProtKB-ARBA"/>
</dbReference>
<reference evidence="3" key="1">
    <citation type="submission" date="2019-02" db="EMBL/GenBank/DDBJ databases">
        <authorList>
            <person name="Gruber-Vodicka R. H."/>
            <person name="Seah K. B. B."/>
        </authorList>
    </citation>
    <scope>NUCLEOTIDE SEQUENCE</scope>
    <source>
        <strain evidence="3">BECK_BZ197</strain>
        <strain evidence="4">BECK_BZ198</strain>
        <strain evidence="2">BECK_BZ199</strain>
    </source>
</reference>
<dbReference type="PANTHER" id="PTHR20883:SF48">
    <property type="entry name" value="ECTOINE DIOXYGENASE"/>
    <property type="match status" value="1"/>
</dbReference>
<keyword evidence="3" id="KW-0560">Oxidoreductase</keyword>
<dbReference type="EMBL" id="CAADGH010000076">
    <property type="protein sequence ID" value="VFK76807.1"/>
    <property type="molecule type" value="Genomic_DNA"/>
</dbReference>
<dbReference type="InterPro" id="IPR008775">
    <property type="entry name" value="Phytyl_CoA_dOase-like"/>
</dbReference>
<dbReference type="EMBL" id="CAADFO010000074">
    <property type="protein sequence ID" value="VFK30968.1"/>
    <property type="molecule type" value="Genomic_DNA"/>
</dbReference>
<gene>
    <name evidence="3" type="ORF">BECKMB1821G_GA0114241_10746</name>
    <name evidence="4" type="ORF">BECKMB1821H_GA0114242_10766</name>
    <name evidence="2" type="ORF">BECKMB1821I_GA0114274_101931</name>
</gene>
<accession>A0A450XPA5</accession>
<comment type="cofactor">
    <cofactor evidence="1">
        <name>Fe(2+)</name>
        <dbReference type="ChEBI" id="CHEBI:29033"/>
    </cofactor>
</comment>
<proteinExistence type="predicted"/>
<dbReference type="Gene3D" id="2.60.120.620">
    <property type="entry name" value="q2cbj1_9rhob like domain"/>
    <property type="match status" value="1"/>
</dbReference>
<dbReference type="AlphaFoldDB" id="A0A450XPA5"/>
<evidence type="ECO:0000313" key="4">
    <source>
        <dbReference type="EMBL" id="VFK76807.1"/>
    </source>
</evidence>
<name>A0A450XPA5_9GAMM</name>
<evidence type="ECO:0000313" key="2">
    <source>
        <dbReference type="EMBL" id="VFK30955.1"/>
    </source>
</evidence>
<dbReference type="PANTHER" id="PTHR20883">
    <property type="entry name" value="PHYTANOYL-COA DIOXYGENASE DOMAIN CONTAINING 1"/>
    <property type="match status" value="1"/>
</dbReference>
<dbReference type="Pfam" id="PF05721">
    <property type="entry name" value="PhyH"/>
    <property type="match status" value="1"/>
</dbReference>
<dbReference type="SUPFAM" id="SSF51197">
    <property type="entry name" value="Clavaminate synthase-like"/>
    <property type="match status" value="1"/>
</dbReference>
<organism evidence="3">
    <name type="scientific">Candidatus Kentrum sp. MB</name>
    <dbReference type="NCBI Taxonomy" id="2138164"/>
    <lineage>
        <taxon>Bacteria</taxon>
        <taxon>Pseudomonadati</taxon>
        <taxon>Pseudomonadota</taxon>
        <taxon>Gammaproteobacteria</taxon>
        <taxon>Candidatus Kentrum</taxon>
    </lineage>
</organism>
<sequence length="293" mass="34072">MNQDIVKYRLTKDEKERFEENGYLSVPNTLPEEMVHRLTDIIDNHYEDALEKGETKSNMSYNKTAFISLDPLFLELVDWPVIFPKIGDILGWNIYLYHSQLSVSPPPIENVAGQIQQLPAQKDEKWPWHQDNGQLNEDLRLTPPPRVSIKVAYYLTDMSQPEKGNTYIVPKSHLATAQPAPTDQDNLLEGAIPFCCKSGTAMIFDQRMWHTVTPNYSDITRKVLFLAYGFRWLRPMDKMNTDHFSGLREPVRRQLLDLDVTYHNGISSHYWMTPNDVPLLSWFKEHPDKNPKI</sequence>
<evidence type="ECO:0000256" key="1">
    <source>
        <dbReference type="ARBA" id="ARBA00001954"/>
    </source>
</evidence>
<protein>
    <submittedName>
        <fullName evidence="3">Ectoine hydroxylase-related dioxygenase, phytanoyl-CoA dioxygenase (PhyH) family</fullName>
    </submittedName>
</protein>
<dbReference type="EMBL" id="CAADFQ010000019">
    <property type="protein sequence ID" value="VFK30955.1"/>
    <property type="molecule type" value="Genomic_DNA"/>
</dbReference>
<dbReference type="GO" id="GO:0016706">
    <property type="term" value="F:2-oxoglutarate-dependent dioxygenase activity"/>
    <property type="evidence" value="ECO:0007669"/>
    <property type="project" value="UniProtKB-ARBA"/>
</dbReference>